<keyword evidence="9" id="KW-1185">Reference proteome</keyword>
<dbReference type="PANTHER" id="PTHR34390">
    <property type="entry name" value="UPF0442 PROTEIN YJJB-RELATED"/>
    <property type="match status" value="1"/>
</dbReference>
<evidence type="ECO:0000313" key="9">
    <source>
        <dbReference type="Proteomes" id="UP000254920"/>
    </source>
</evidence>
<evidence type="ECO:0000256" key="5">
    <source>
        <dbReference type="ARBA" id="ARBA00023136"/>
    </source>
</evidence>
<dbReference type="STRING" id="32024.GCA_000788295_00946"/>
<keyword evidence="2" id="KW-1003">Cell membrane</keyword>
<comment type="similarity">
    <text evidence="6">Belongs to the ThrE exporter (TC 2.A.79) family.</text>
</comment>
<dbReference type="RefSeq" id="WP_089182912.1">
    <property type="nucleotide sequence ID" value="NZ_CP043427.1"/>
</dbReference>
<evidence type="ECO:0000256" key="4">
    <source>
        <dbReference type="ARBA" id="ARBA00022989"/>
    </source>
</evidence>
<dbReference type="GeneID" id="93091146"/>
<dbReference type="InterPro" id="IPR010619">
    <property type="entry name" value="ThrE-like_N"/>
</dbReference>
<evidence type="ECO:0000313" key="8">
    <source>
        <dbReference type="EMBL" id="SUX10514.1"/>
    </source>
</evidence>
<dbReference type="AlphaFoldDB" id="A0A381DII6"/>
<dbReference type="GO" id="GO:0022857">
    <property type="term" value="F:transmembrane transporter activity"/>
    <property type="evidence" value="ECO:0007669"/>
    <property type="project" value="InterPro"/>
</dbReference>
<evidence type="ECO:0000256" key="1">
    <source>
        <dbReference type="ARBA" id="ARBA00004651"/>
    </source>
</evidence>
<dbReference type="GO" id="GO:0005886">
    <property type="term" value="C:plasma membrane"/>
    <property type="evidence" value="ECO:0007669"/>
    <property type="project" value="UniProtKB-SubCell"/>
</dbReference>
<dbReference type="PANTHER" id="PTHR34390:SF2">
    <property type="entry name" value="SUCCINATE TRANSPORTER SUBUNIT YJJP-RELATED"/>
    <property type="match status" value="1"/>
</dbReference>
<reference evidence="8 9" key="1">
    <citation type="submission" date="2018-06" db="EMBL/GenBank/DDBJ databases">
        <authorList>
            <consortium name="Pathogen Informatics"/>
            <person name="Doyle S."/>
        </authorList>
    </citation>
    <scope>NUCLEOTIDE SEQUENCE [LARGE SCALE GENOMIC DNA]</scope>
    <source>
        <strain evidence="8 9">NCTC12475</strain>
    </source>
</reference>
<keyword evidence="3" id="KW-0812">Transmembrane</keyword>
<dbReference type="EMBL" id="UFVD01000001">
    <property type="protein sequence ID" value="SUX10514.1"/>
    <property type="molecule type" value="Genomic_DNA"/>
</dbReference>
<dbReference type="Proteomes" id="UP000254920">
    <property type="component" value="Unassembled WGS sequence"/>
</dbReference>
<sequence>MKQNILELINFLADYASTMISVGSYNSRVSRCVKRIAAYYGYDASIFVLLKHISISVTDIDDYENRRTYVKDITQHSINLSMISELSALSWSIKDENLTLDEAKKIYKEILKTKGTKFGLSIIFISAAFGAFCKLFGGDIWSIFFVIIGTMAGVSIRHFLNKKNMDIRVTYIICSFISSFIAYLATDFDLSKTPTPAISASILYLFPGIVILNSMFDILDQNVLIGISRAVNAAILILCMSVGIYITLGISNLGLL</sequence>
<dbReference type="InterPro" id="IPR050539">
    <property type="entry name" value="ThrE_Dicarb/AminoAcid_Exp"/>
</dbReference>
<keyword evidence="4" id="KW-1133">Transmembrane helix</keyword>
<comment type="subcellular location">
    <subcellularLocation>
        <location evidence="1">Cell membrane</location>
        <topology evidence="1">Multi-pass membrane protein</topology>
    </subcellularLocation>
</comment>
<feature type="domain" description="Threonine/serine exporter-like N-terminal" evidence="7">
    <location>
        <begin position="11"/>
        <end position="250"/>
    </location>
</feature>
<proteinExistence type="inferred from homology"/>
<dbReference type="Pfam" id="PF06738">
    <property type="entry name" value="ThrE"/>
    <property type="match status" value="1"/>
</dbReference>
<evidence type="ECO:0000259" key="7">
    <source>
        <dbReference type="Pfam" id="PF06738"/>
    </source>
</evidence>
<evidence type="ECO:0000256" key="3">
    <source>
        <dbReference type="ARBA" id="ARBA00022692"/>
    </source>
</evidence>
<evidence type="ECO:0000256" key="6">
    <source>
        <dbReference type="ARBA" id="ARBA00034125"/>
    </source>
</evidence>
<evidence type="ECO:0000256" key="2">
    <source>
        <dbReference type="ARBA" id="ARBA00022475"/>
    </source>
</evidence>
<protein>
    <submittedName>
        <fullName evidence="8">Putative integral membrane protein</fullName>
    </submittedName>
</protein>
<dbReference type="OrthoDB" id="9813917at2"/>
<dbReference type="GO" id="GO:0015744">
    <property type="term" value="P:succinate transport"/>
    <property type="evidence" value="ECO:0007669"/>
    <property type="project" value="TreeGrafter"/>
</dbReference>
<name>A0A381DII6_9BACT</name>
<accession>A0A381DII6</accession>
<gene>
    <name evidence="8" type="primary">yjjP</name>
    <name evidence="8" type="ORF">NCTC12475_00711</name>
</gene>
<keyword evidence="5" id="KW-0472">Membrane</keyword>
<organism evidence="8 9">
    <name type="scientific">Campylobacter sputorum subsp. sputorum</name>
    <dbReference type="NCBI Taxonomy" id="32024"/>
    <lineage>
        <taxon>Bacteria</taxon>
        <taxon>Pseudomonadati</taxon>
        <taxon>Campylobacterota</taxon>
        <taxon>Epsilonproteobacteria</taxon>
        <taxon>Campylobacterales</taxon>
        <taxon>Campylobacteraceae</taxon>
        <taxon>Campylobacter</taxon>
    </lineage>
</organism>